<protein>
    <recommendedName>
        <fullName evidence="7">2-C-methyl-D-erythritol 4-phosphate cytidylyltransferase</fullName>
        <ecNumber evidence="7">2.7.7.60</ecNumber>
    </recommendedName>
    <alternativeName>
        <fullName evidence="7">4-diphosphocytidyl-2C-methyl-D-erythritol synthase</fullName>
    </alternativeName>
    <alternativeName>
        <fullName evidence="7">MEP cytidylyltransferase</fullName>
        <shortName evidence="7">MCT</shortName>
    </alternativeName>
</protein>
<reference evidence="8 9" key="1">
    <citation type="submission" date="2019-02" db="EMBL/GenBank/DDBJ databases">
        <title>Genomic Encyclopedia of Type Strains, Phase IV (KMG-IV): sequencing the most valuable type-strain genomes for metagenomic binning, comparative biology and taxonomic classification.</title>
        <authorList>
            <person name="Goeker M."/>
        </authorList>
    </citation>
    <scope>NUCLEOTIDE SEQUENCE [LARGE SCALE GENOMIC DNA]</scope>
    <source>
        <strain evidence="8 9">DSM 105135</strain>
    </source>
</reference>
<dbReference type="GO" id="GO:0050518">
    <property type="term" value="F:2-C-methyl-D-erythritol 4-phosphate cytidylyltransferase activity"/>
    <property type="evidence" value="ECO:0007669"/>
    <property type="project" value="UniProtKB-UniRule"/>
</dbReference>
<dbReference type="Proteomes" id="UP000292423">
    <property type="component" value="Unassembled WGS sequence"/>
</dbReference>
<comment type="catalytic activity">
    <reaction evidence="1 7">
        <text>2-C-methyl-D-erythritol 4-phosphate + CTP + H(+) = 4-CDP-2-C-methyl-D-erythritol + diphosphate</text>
        <dbReference type="Rhea" id="RHEA:13429"/>
        <dbReference type="ChEBI" id="CHEBI:15378"/>
        <dbReference type="ChEBI" id="CHEBI:33019"/>
        <dbReference type="ChEBI" id="CHEBI:37563"/>
        <dbReference type="ChEBI" id="CHEBI:57823"/>
        <dbReference type="ChEBI" id="CHEBI:58262"/>
        <dbReference type="EC" id="2.7.7.60"/>
    </reaction>
</comment>
<feature type="site" description="Positions MEP for the nucleophilic attack" evidence="7">
    <location>
        <position position="154"/>
    </location>
</feature>
<dbReference type="CDD" id="cd02516">
    <property type="entry name" value="CDP-ME_synthetase"/>
    <property type="match status" value="1"/>
</dbReference>
<keyword evidence="5 7" id="KW-0548">Nucleotidyltransferase</keyword>
<dbReference type="AlphaFoldDB" id="A0A4Q7Z4E6"/>
<evidence type="ECO:0000256" key="4">
    <source>
        <dbReference type="ARBA" id="ARBA00022679"/>
    </source>
</evidence>
<keyword evidence="9" id="KW-1185">Reference proteome</keyword>
<evidence type="ECO:0000313" key="9">
    <source>
        <dbReference type="Proteomes" id="UP000292423"/>
    </source>
</evidence>
<dbReference type="HAMAP" id="MF_00108">
    <property type="entry name" value="IspD"/>
    <property type="match status" value="1"/>
</dbReference>
<comment type="pathway">
    <text evidence="2 7">Isoprenoid biosynthesis; isopentenyl diphosphate biosynthesis via DXP pathway; isopentenyl diphosphate from 1-deoxy-D-xylulose 5-phosphate: step 2/6.</text>
</comment>
<dbReference type="UniPathway" id="UPA00056">
    <property type="reaction ID" value="UER00093"/>
</dbReference>
<dbReference type="PANTHER" id="PTHR32125">
    <property type="entry name" value="2-C-METHYL-D-ERYTHRITOL 4-PHOSPHATE CYTIDYLYLTRANSFERASE, CHLOROPLASTIC"/>
    <property type="match status" value="1"/>
</dbReference>
<comment type="similarity">
    <text evidence="3 7">Belongs to the IspD/TarI cytidylyltransferase family. IspD subfamily.</text>
</comment>
<name>A0A4Q7Z4E6_9GAMM</name>
<accession>A0A4Q7Z4E6</accession>
<feature type="site" description="Transition state stabilizer" evidence="7">
    <location>
        <position position="22"/>
    </location>
</feature>
<dbReference type="EMBL" id="SHKX01000012">
    <property type="protein sequence ID" value="RZU45252.1"/>
    <property type="molecule type" value="Genomic_DNA"/>
</dbReference>
<gene>
    <name evidence="7" type="primary">ispD</name>
    <name evidence="8" type="ORF">EV700_2071</name>
</gene>
<dbReference type="InterPro" id="IPR001228">
    <property type="entry name" value="IspD"/>
</dbReference>
<dbReference type="PANTHER" id="PTHR32125:SF4">
    <property type="entry name" value="2-C-METHYL-D-ERYTHRITOL 4-PHOSPHATE CYTIDYLYLTRANSFERASE, CHLOROPLASTIC"/>
    <property type="match status" value="1"/>
</dbReference>
<evidence type="ECO:0000256" key="6">
    <source>
        <dbReference type="ARBA" id="ARBA00023229"/>
    </source>
</evidence>
<keyword evidence="4 7" id="KW-0808">Transferase</keyword>
<dbReference type="InterPro" id="IPR029044">
    <property type="entry name" value="Nucleotide-diphossugar_trans"/>
</dbReference>
<dbReference type="InterPro" id="IPR050088">
    <property type="entry name" value="IspD/TarI_cytidylyltransf_bact"/>
</dbReference>
<evidence type="ECO:0000256" key="5">
    <source>
        <dbReference type="ARBA" id="ARBA00022695"/>
    </source>
</evidence>
<evidence type="ECO:0000256" key="7">
    <source>
        <dbReference type="HAMAP-Rule" id="MF_00108"/>
    </source>
</evidence>
<evidence type="ECO:0000256" key="1">
    <source>
        <dbReference type="ARBA" id="ARBA00001282"/>
    </source>
</evidence>
<keyword evidence="6 7" id="KW-0414">Isoprene biosynthesis</keyword>
<proteinExistence type="inferred from homology"/>
<dbReference type="Pfam" id="PF01128">
    <property type="entry name" value="IspD"/>
    <property type="match status" value="1"/>
</dbReference>
<dbReference type="InterPro" id="IPR034683">
    <property type="entry name" value="IspD/TarI"/>
</dbReference>
<feature type="site" description="Transition state stabilizer" evidence="7">
    <location>
        <position position="15"/>
    </location>
</feature>
<dbReference type="Gene3D" id="3.90.550.10">
    <property type="entry name" value="Spore Coat Polysaccharide Biosynthesis Protein SpsA, Chain A"/>
    <property type="match status" value="1"/>
</dbReference>
<dbReference type="FunFam" id="3.90.550.10:FF:000003">
    <property type="entry name" value="2-C-methyl-D-erythritol 4-phosphate cytidylyltransferase"/>
    <property type="match status" value="1"/>
</dbReference>
<dbReference type="RefSeq" id="WP_207224635.1">
    <property type="nucleotide sequence ID" value="NZ_SHKX01000012.1"/>
</dbReference>
<comment type="caution">
    <text evidence="8">The sequence shown here is derived from an EMBL/GenBank/DDBJ whole genome shotgun (WGS) entry which is preliminary data.</text>
</comment>
<dbReference type="GO" id="GO:0019288">
    <property type="term" value="P:isopentenyl diphosphate biosynthetic process, methylerythritol 4-phosphate pathway"/>
    <property type="evidence" value="ECO:0007669"/>
    <property type="project" value="UniProtKB-UniRule"/>
</dbReference>
<dbReference type="InterPro" id="IPR018294">
    <property type="entry name" value="ISPD_synthase_CS"/>
</dbReference>
<organism evidence="8 9">
    <name type="scientific">Fluviicoccus keumensis</name>
    <dbReference type="NCBI Taxonomy" id="1435465"/>
    <lineage>
        <taxon>Bacteria</taxon>
        <taxon>Pseudomonadati</taxon>
        <taxon>Pseudomonadota</taxon>
        <taxon>Gammaproteobacteria</taxon>
        <taxon>Moraxellales</taxon>
        <taxon>Moraxellaceae</taxon>
        <taxon>Fluviicoccus</taxon>
    </lineage>
</organism>
<feature type="site" description="Positions MEP for the nucleophilic attack" evidence="7">
    <location>
        <position position="210"/>
    </location>
</feature>
<comment type="function">
    <text evidence="7">Catalyzes the formation of 4-diphosphocytidyl-2-C-methyl-D-erythritol from CTP and 2-C-methyl-D-erythritol 4-phosphate (MEP).</text>
</comment>
<dbReference type="EC" id="2.7.7.60" evidence="7"/>
<evidence type="ECO:0000256" key="2">
    <source>
        <dbReference type="ARBA" id="ARBA00004787"/>
    </source>
</evidence>
<evidence type="ECO:0000256" key="3">
    <source>
        <dbReference type="ARBA" id="ARBA00009789"/>
    </source>
</evidence>
<evidence type="ECO:0000313" key="8">
    <source>
        <dbReference type="EMBL" id="RZU45252.1"/>
    </source>
</evidence>
<sequence>MKIHAVVPAAGAGKRFGGETPKQYVLLGDKTVMQWTLDLLSELPEIRDITVAIHPEDTQAPRLDLRHPDKVRFTAGGVERADSVLAGLQAISCSADDWVLVHDVARPCVPIGDIRRLIAEATLDAVGGLLALPVRDTLKEAGDDGRHVSRTVPREHIWQAQTPQLFRYGLLRQALESAAAKNLAVTDESSAIELSGLRPRLVRGSPQNIKITYPEDLALVEHFLGLKP</sequence>
<dbReference type="SUPFAM" id="SSF53448">
    <property type="entry name" value="Nucleotide-diphospho-sugar transferases"/>
    <property type="match status" value="1"/>
</dbReference>
<dbReference type="NCBIfam" id="TIGR00453">
    <property type="entry name" value="ispD"/>
    <property type="match status" value="1"/>
</dbReference>
<dbReference type="PROSITE" id="PS01295">
    <property type="entry name" value="ISPD"/>
    <property type="match status" value="1"/>
</dbReference>